<gene>
    <name evidence="2" type="ORF">ACFPA8_11330</name>
</gene>
<dbReference type="RefSeq" id="WP_386446209.1">
    <property type="nucleotide sequence ID" value="NZ_JBHSFH010000005.1"/>
</dbReference>
<name>A0ABV9A489_9ACTN</name>
<organism evidence="2 3">
    <name type="scientific">Streptomyces ovatisporus</name>
    <dbReference type="NCBI Taxonomy" id="1128682"/>
    <lineage>
        <taxon>Bacteria</taxon>
        <taxon>Bacillati</taxon>
        <taxon>Actinomycetota</taxon>
        <taxon>Actinomycetes</taxon>
        <taxon>Kitasatosporales</taxon>
        <taxon>Streptomycetaceae</taxon>
        <taxon>Streptomyces</taxon>
    </lineage>
</organism>
<protein>
    <recommendedName>
        <fullName evidence="4">Integral membrane protein</fullName>
    </recommendedName>
</protein>
<dbReference type="Proteomes" id="UP001595997">
    <property type="component" value="Unassembled WGS sequence"/>
</dbReference>
<reference evidence="3" key="1">
    <citation type="journal article" date="2019" name="Int. J. Syst. Evol. Microbiol.">
        <title>The Global Catalogue of Microorganisms (GCM) 10K type strain sequencing project: providing services to taxonomists for standard genome sequencing and annotation.</title>
        <authorList>
            <consortium name="The Broad Institute Genomics Platform"/>
            <consortium name="The Broad Institute Genome Sequencing Center for Infectious Disease"/>
            <person name="Wu L."/>
            <person name="Ma J."/>
        </authorList>
    </citation>
    <scope>NUCLEOTIDE SEQUENCE [LARGE SCALE GENOMIC DNA]</scope>
    <source>
        <strain evidence="3">CGMCC 4.7357</strain>
    </source>
</reference>
<sequence length="287" mass="29891">MSIGGEGYGERDRTGEEGGGAAYGRGPSGLTTTRTRLPDGEGGGRPPSRPGRNLITVVGVVVLLIAAIAFANRSGGDSEDDAGSGGKEAGGAQPTAPTGQKPVKGNEGGIASGFPQSEQGAESAAANYAVALGGDGMFDKDTRHEIVDTVYTEEAAAKLKPPQDKAYGPKFLDRLGLDEDGNPPKGKTFISRTIPVGTKVMEFEEEQATVAVWYTGLIGMAGTGSQDPVRTDWKTWTFKLRWTGDDWKAVDDTQKDGPAPVQGDIAASGAEEISDAVEEYGGFTYAR</sequence>
<evidence type="ECO:0000313" key="3">
    <source>
        <dbReference type="Proteomes" id="UP001595997"/>
    </source>
</evidence>
<feature type="region of interest" description="Disordered" evidence="1">
    <location>
        <begin position="73"/>
        <end position="119"/>
    </location>
</feature>
<proteinExistence type="predicted"/>
<keyword evidence="3" id="KW-1185">Reference proteome</keyword>
<evidence type="ECO:0000313" key="2">
    <source>
        <dbReference type="EMBL" id="MFC4494723.1"/>
    </source>
</evidence>
<feature type="compositionally biased region" description="Gly residues" evidence="1">
    <location>
        <begin position="17"/>
        <end position="27"/>
    </location>
</feature>
<dbReference type="EMBL" id="JBHSFH010000005">
    <property type="protein sequence ID" value="MFC4494723.1"/>
    <property type="molecule type" value="Genomic_DNA"/>
</dbReference>
<evidence type="ECO:0008006" key="4">
    <source>
        <dbReference type="Google" id="ProtNLM"/>
    </source>
</evidence>
<evidence type="ECO:0000256" key="1">
    <source>
        <dbReference type="SAM" id="MobiDB-lite"/>
    </source>
</evidence>
<feature type="region of interest" description="Disordered" evidence="1">
    <location>
        <begin position="1"/>
        <end position="52"/>
    </location>
</feature>
<accession>A0ABV9A489</accession>
<comment type="caution">
    <text evidence="2">The sequence shown here is derived from an EMBL/GenBank/DDBJ whole genome shotgun (WGS) entry which is preliminary data.</text>
</comment>